<evidence type="ECO:0000313" key="4">
    <source>
        <dbReference type="EMBL" id="GII77315.1"/>
    </source>
</evidence>
<sequence length="139" mass="14393">MQRKPSRRAFLIGAAAGGLVPLASARAATGAARPGRALPDPFTLGIASGDPSADGFVLWTRLAPEPLAPDGHGGMPSRDVEVAWQIAADERFRTVVRSGTVTARRDGGPPARPGSPRPTSRTGRRGGRPARRAARGAGR</sequence>
<reference evidence="4" key="1">
    <citation type="submission" date="2021-01" db="EMBL/GenBank/DDBJ databases">
        <title>Whole genome shotgun sequence of Sphaerisporangium rufum NBRC 109079.</title>
        <authorList>
            <person name="Komaki H."/>
            <person name="Tamura T."/>
        </authorList>
    </citation>
    <scope>NUCLEOTIDE SEQUENCE</scope>
    <source>
        <strain evidence="4">NBRC 109079</strain>
    </source>
</reference>
<proteinExistence type="predicted"/>
<keyword evidence="5" id="KW-1185">Reference proteome</keyword>
<gene>
    <name evidence="4" type="ORF">Sru01_22970</name>
</gene>
<feature type="region of interest" description="Disordered" evidence="1">
    <location>
        <begin position="98"/>
        <end position="139"/>
    </location>
</feature>
<feature type="domain" description="Phospholipase D N-terminal" evidence="3">
    <location>
        <begin position="44"/>
        <end position="106"/>
    </location>
</feature>
<dbReference type="InterPro" id="IPR032093">
    <property type="entry name" value="PhoD_N"/>
</dbReference>
<organism evidence="4 5">
    <name type="scientific">Sphaerisporangium rufum</name>
    <dbReference type="NCBI Taxonomy" id="1381558"/>
    <lineage>
        <taxon>Bacteria</taxon>
        <taxon>Bacillati</taxon>
        <taxon>Actinomycetota</taxon>
        <taxon>Actinomycetes</taxon>
        <taxon>Streptosporangiales</taxon>
        <taxon>Streptosporangiaceae</taxon>
        <taxon>Sphaerisporangium</taxon>
    </lineage>
</organism>
<dbReference type="InterPro" id="IPR052900">
    <property type="entry name" value="Phospholipid_Metab_Enz"/>
</dbReference>
<evidence type="ECO:0000313" key="5">
    <source>
        <dbReference type="Proteomes" id="UP000655287"/>
    </source>
</evidence>
<feature type="chain" id="PRO_5037528782" description="Phospholipase D N-terminal domain-containing protein" evidence="2">
    <location>
        <begin position="28"/>
        <end position="139"/>
    </location>
</feature>
<name>A0A919R517_9ACTN</name>
<dbReference type="Pfam" id="PF16655">
    <property type="entry name" value="PhoD_N"/>
    <property type="match status" value="1"/>
</dbReference>
<dbReference type="AlphaFoldDB" id="A0A919R517"/>
<dbReference type="PANTHER" id="PTHR43606:SF2">
    <property type="entry name" value="ALKALINE PHOSPHATASE FAMILY PROTEIN (AFU_ORTHOLOGUE AFUA_5G03860)"/>
    <property type="match status" value="1"/>
</dbReference>
<protein>
    <recommendedName>
        <fullName evidence="3">Phospholipase D N-terminal domain-containing protein</fullName>
    </recommendedName>
</protein>
<dbReference type="Gene3D" id="2.60.40.380">
    <property type="entry name" value="Purple acid phosphatase-like, N-terminal"/>
    <property type="match status" value="1"/>
</dbReference>
<dbReference type="EMBL" id="BOOU01000034">
    <property type="protein sequence ID" value="GII77315.1"/>
    <property type="molecule type" value="Genomic_DNA"/>
</dbReference>
<accession>A0A919R517</accession>
<evidence type="ECO:0000256" key="1">
    <source>
        <dbReference type="SAM" id="MobiDB-lite"/>
    </source>
</evidence>
<dbReference type="Proteomes" id="UP000655287">
    <property type="component" value="Unassembled WGS sequence"/>
</dbReference>
<feature type="signal peptide" evidence="2">
    <location>
        <begin position="1"/>
        <end position="27"/>
    </location>
</feature>
<evidence type="ECO:0000259" key="3">
    <source>
        <dbReference type="Pfam" id="PF16655"/>
    </source>
</evidence>
<feature type="compositionally biased region" description="Basic residues" evidence="1">
    <location>
        <begin position="122"/>
        <end position="139"/>
    </location>
</feature>
<dbReference type="PROSITE" id="PS51318">
    <property type="entry name" value="TAT"/>
    <property type="match status" value="1"/>
</dbReference>
<comment type="caution">
    <text evidence="4">The sequence shown here is derived from an EMBL/GenBank/DDBJ whole genome shotgun (WGS) entry which is preliminary data.</text>
</comment>
<keyword evidence="2" id="KW-0732">Signal</keyword>
<dbReference type="PANTHER" id="PTHR43606">
    <property type="entry name" value="PHOSPHATASE, PUTATIVE (AFU_ORTHOLOGUE AFUA_6G08710)-RELATED"/>
    <property type="match status" value="1"/>
</dbReference>
<evidence type="ECO:0000256" key="2">
    <source>
        <dbReference type="SAM" id="SignalP"/>
    </source>
</evidence>
<dbReference type="InterPro" id="IPR006311">
    <property type="entry name" value="TAT_signal"/>
</dbReference>